<dbReference type="EMBL" id="MECQ01000001">
    <property type="protein sequence ID" value="ODV56336.1"/>
    <property type="molecule type" value="Genomic_DNA"/>
</dbReference>
<gene>
    <name evidence="1" type="ORF">BG258_10715</name>
</gene>
<evidence type="ECO:0000313" key="2">
    <source>
        <dbReference type="Proteomes" id="UP000094784"/>
    </source>
</evidence>
<dbReference type="Pfam" id="PF10903">
    <property type="entry name" value="DUF2691"/>
    <property type="match status" value="1"/>
</dbReference>
<sequence length="154" mass="17801">MRGISFEINNEYGKFLSDIFSNIIDPSWYWSVGPGESYKIEKGTLGSDLFPHSVSLNGPSFLEYISTNEYYLIFTDLKAFPNMEEVMEIKSYDDFLKSTCELALLIIDSCYVSIFSKDESITHKLFERAKSFHYTNINYITNENDTRTSLTVWG</sequence>
<dbReference type="RefSeq" id="WP_069481332.1">
    <property type="nucleotide sequence ID" value="NZ_JACUVP010000001.1"/>
</dbReference>
<dbReference type="OrthoDB" id="2625810at2"/>
<accession>A0A1E4R784</accession>
<name>A0A1E4R784_9BACI</name>
<comment type="caution">
    <text evidence="1">The sequence shown here is derived from an EMBL/GenBank/DDBJ whole genome shotgun (WGS) entry which is preliminary data.</text>
</comment>
<proteinExistence type="predicted"/>
<dbReference type="AlphaFoldDB" id="A0A1E4R784"/>
<dbReference type="Proteomes" id="UP000094784">
    <property type="component" value="Unassembled WGS sequence"/>
</dbReference>
<organism evidence="1 2">
    <name type="scientific">Lysinibacillus fusiformis</name>
    <dbReference type="NCBI Taxonomy" id="28031"/>
    <lineage>
        <taxon>Bacteria</taxon>
        <taxon>Bacillati</taxon>
        <taxon>Bacillota</taxon>
        <taxon>Bacilli</taxon>
        <taxon>Bacillales</taxon>
        <taxon>Bacillaceae</taxon>
        <taxon>Lysinibacillus</taxon>
    </lineage>
</organism>
<protein>
    <recommendedName>
        <fullName evidence="3">DUF2691 domain-containing protein</fullName>
    </recommendedName>
</protein>
<reference evidence="1 2" key="1">
    <citation type="submission" date="2016-09" db="EMBL/GenBank/DDBJ databases">
        <title>Draft genome sequence of the soil isolate, Lysinibacillus fusiformis M5, a potential hypoxanthine producer.</title>
        <authorList>
            <person name="Gallegos-Monterrosa R."/>
            <person name="Maroti G."/>
            <person name="Balint B."/>
            <person name="Kovacs A.T."/>
        </authorList>
    </citation>
    <scope>NUCLEOTIDE SEQUENCE [LARGE SCALE GENOMIC DNA]</scope>
    <source>
        <strain evidence="1 2">M5</strain>
    </source>
</reference>
<evidence type="ECO:0000313" key="1">
    <source>
        <dbReference type="EMBL" id="ODV56336.1"/>
    </source>
</evidence>
<dbReference type="InterPro" id="IPR020216">
    <property type="entry name" value="Uncharacterised_YncE"/>
</dbReference>
<evidence type="ECO:0008006" key="3">
    <source>
        <dbReference type="Google" id="ProtNLM"/>
    </source>
</evidence>